<evidence type="ECO:0000313" key="2">
    <source>
        <dbReference type="EMBL" id="KAL1502892.1"/>
    </source>
</evidence>
<name>A0AB34IN81_PRYPA</name>
<comment type="caution">
    <text evidence="2">The sequence shown here is derived from an EMBL/GenBank/DDBJ whole genome shotgun (WGS) entry which is preliminary data.</text>
</comment>
<dbReference type="Gene3D" id="3.40.50.300">
    <property type="entry name" value="P-loop containing nucleotide triphosphate hydrolases"/>
    <property type="match status" value="1"/>
</dbReference>
<reference evidence="2 3" key="1">
    <citation type="journal article" date="2024" name="Science">
        <title>Giant polyketide synthase enzymes in the biosynthesis of giant marine polyether toxins.</title>
        <authorList>
            <person name="Fallon T.R."/>
            <person name="Shende V.V."/>
            <person name="Wierzbicki I.H."/>
            <person name="Pendleton A.L."/>
            <person name="Watervoot N.F."/>
            <person name="Auber R.P."/>
            <person name="Gonzalez D.J."/>
            <person name="Wisecaver J.H."/>
            <person name="Moore B.S."/>
        </authorList>
    </citation>
    <scope>NUCLEOTIDE SEQUENCE [LARGE SCALE GENOMIC DNA]</scope>
    <source>
        <strain evidence="2 3">12B1</strain>
    </source>
</reference>
<protein>
    <submittedName>
        <fullName evidence="2">Uncharacterized protein</fullName>
    </submittedName>
</protein>
<dbReference type="AlphaFoldDB" id="A0AB34IN81"/>
<dbReference type="SUPFAM" id="SSF52540">
    <property type="entry name" value="P-loop containing nucleoside triphosphate hydrolases"/>
    <property type="match status" value="1"/>
</dbReference>
<dbReference type="InterPro" id="IPR027417">
    <property type="entry name" value="P-loop_NTPase"/>
</dbReference>
<accession>A0AB34IN81</accession>
<evidence type="ECO:0000313" key="3">
    <source>
        <dbReference type="Proteomes" id="UP001515480"/>
    </source>
</evidence>
<sequence length="326" mass="36076">MRILRAPLPALLGLLLLLAGAAVLHLSSALDPAPPRVAANLSVAAVPFVVLFESSSGSSWLVEELAAMRDVCLVLFEPIDNISLASAAAHARRLAWLQLLWSPPSRGAAAWERWKASIVAASVFGQLQLITSSLGRCDRRASLAFGLKARLARFLSDDASMGALLRLMRARDVRVVSLHRRNRVKQALAEYRRLHAGMGQFKAASSSNSIARTGVAVDLRLFRKSLGAVERSHRLTKRVESYLTDLRLLSVSYEELLEDHASTVSRVRRHLSLDAQESQKPETALSLHKATPNRLCKAVENYEQLCVSYQHTEYESFFELPCNLRC</sequence>
<proteinExistence type="predicted"/>
<evidence type="ECO:0000256" key="1">
    <source>
        <dbReference type="SAM" id="SignalP"/>
    </source>
</evidence>
<keyword evidence="3" id="KW-1185">Reference proteome</keyword>
<feature type="chain" id="PRO_5044209714" evidence="1">
    <location>
        <begin position="30"/>
        <end position="326"/>
    </location>
</feature>
<dbReference type="Proteomes" id="UP001515480">
    <property type="component" value="Unassembled WGS sequence"/>
</dbReference>
<dbReference type="EMBL" id="JBGBPQ010000022">
    <property type="protein sequence ID" value="KAL1502892.1"/>
    <property type="molecule type" value="Genomic_DNA"/>
</dbReference>
<feature type="signal peptide" evidence="1">
    <location>
        <begin position="1"/>
        <end position="29"/>
    </location>
</feature>
<gene>
    <name evidence="2" type="ORF">AB1Y20_010965</name>
</gene>
<organism evidence="2 3">
    <name type="scientific">Prymnesium parvum</name>
    <name type="common">Toxic golden alga</name>
    <dbReference type="NCBI Taxonomy" id="97485"/>
    <lineage>
        <taxon>Eukaryota</taxon>
        <taxon>Haptista</taxon>
        <taxon>Haptophyta</taxon>
        <taxon>Prymnesiophyceae</taxon>
        <taxon>Prymnesiales</taxon>
        <taxon>Prymnesiaceae</taxon>
        <taxon>Prymnesium</taxon>
    </lineage>
</organism>
<keyword evidence="1" id="KW-0732">Signal</keyword>